<keyword evidence="8" id="KW-1185">Reference proteome</keyword>
<proteinExistence type="predicted"/>
<evidence type="ECO:0000256" key="5">
    <source>
        <dbReference type="PROSITE-ProRule" id="PRU10141"/>
    </source>
</evidence>
<evidence type="ECO:0000256" key="2">
    <source>
        <dbReference type="ARBA" id="ARBA00022741"/>
    </source>
</evidence>
<dbReference type="InterPro" id="IPR008271">
    <property type="entry name" value="Ser/Thr_kinase_AS"/>
</dbReference>
<dbReference type="Gene3D" id="1.10.510.10">
    <property type="entry name" value="Transferase(Phosphotransferase) domain 1"/>
    <property type="match status" value="1"/>
</dbReference>
<dbReference type="Pfam" id="PF00069">
    <property type="entry name" value="Pkinase"/>
    <property type="match status" value="1"/>
</dbReference>
<feature type="binding site" evidence="5">
    <location>
        <position position="42"/>
    </location>
    <ligand>
        <name>ATP</name>
        <dbReference type="ChEBI" id="CHEBI:30616"/>
    </ligand>
</feature>
<evidence type="ECO:0000313" key="8">
    <source>
        <dbReference type="Proteomes" id="UP000437709"/>
    </source>
</evidence>
<dbReference type="SMART" id="SM00220">
    <property type="entry name" value="S_TKc"/>
    <property type="match status" value="1"/>
</dbReference>
<dbReference type="RefSeq" id="WP_152816482.1">
    <property type="nucleotide sequence ID" value="NZ_WHPC01000129.1"/>
</dbReference>
<sequence>MTASEEQQREVGGYRLLRRIGSGGMGTVHEAVDADGHRVALKLLHPHIGTDPQARRRLAREVNLLHRVRDAGVARVLDAEVEDAEAFVVTELVDGPTLEDDVAADGPFSPEELANLAHGLADALRAIHDVGVVHRDLKPGNVMMSADRGPVLIDFGIAQVADDARLTQTGMVTGTPGYLDPEVIAGAEPSPVCDWWGWAAVLVFAATGRPPFGRGPTGAVLARVATGRTDTDGLDDVTARALRAALDPDPARRLDADGVLSVLDGTWDDAALTQVIGTGDGGAAGAAGGVGPAGGAAAAGAGGAV</sequence>
<feature type="non-terminal residue" evidence="7">
    <location>
        <position position="305"/>
    </location>
</feature>
<feature type="domain" description="Protein kinase" evidence="6">
    <location>
        <begin position="14"/>
        <end position="272"/>
    </location>
</feature>
<dbReference type="InterPro" id="IPR000719">
    <property type="entry name" value="Prot_kinase_dom"/>
</dbReference>
<comment type="caution">
    <text evidence="7">The sequence shown here is derived from an EMBL/GenBank/DDBJ whole genome shotgun (WGS) entry which is preliminary data.</text>
</comment>
<keyword evidence="2 5" id="KW-0547">Nucleotide-binding</keyword>
<dbReference type="PANTHER" id="PTHR43289">
    <property type="entry name" value="MITOGEN-ACTIVATED PROTEIN KINASE KINASE KINASE 20-RELATED"/>
    <property type="match status" value="1"/>
</dbReference>
<organism evidence="7 8">
    <name type="scientific">Georgenia subflava</name>
    <dbReference type="NCBI Taxonomy" id="1622177"/>
    <lineage>
        <taxon>Bacteria</taxon>
        <taxon>Bacillati</taxon>
        <taxon>Actinomycetota</taxon>
        <taxon>Actinomycetes</taxon>
        <taxon>Micrococcales</taxon>
        <taxon>Bogoriellaceae</taxon>
        <taxon>Georgenia</taxon>
    </lineage>
</organism>
<dbReference type="PROSITE" id="PS00108">
    <property type="entry name" value="PROTEIN_KINASE_ST"/>
    <property type="match status" value="1"/>
</dbReference>
<dbReference type="InterPro" id="IPR011009">
    <property type="entry name" value="Kinase-like_dom_sf"/>
</dbReference>
<dbReference type="PROSITE" id="PS50011">
    <property type="entry name" value="PROTEIN_KINASE_DOM"/>
    <property type="match status" value="1"/>
</dbReference>
<dbReference type="EMBL" id="WHPC01000129">
    <property type="protein sequence ID" value="MPV38940.1"/>
    <property type="molecule type" value="Genomic_DNA"/>
</dbReference>
<dbReference type="GO" id="GO:0005524">
    <property type="term" value="F:ATP binding"/>
    <property type="evidence" value="ECO:0007669"/>
    <property type="project" value="UniProtKB-UniRule"/>
</dbReference>
<evidence type="ECO:0000256" key="1">
    <source>
        <dbReference type="ARBA" id="ARBA00022679"/>
    </source>
</evidence>
<dbReference type="PANTHER" id="PTHR43289:SF34">
    <property type="entry name" value="SERINE_THREONINE-PROTEIN KINASE YBDM-RELATED"/>
    <property type="match status" value="1"/>
</dbReference>
<name>A0A6N7ELK5_9MICO</name>
<evidence type="ECO:0000256" key="3">
    <source>
        <dbReference type="ARBA" id="ARBA00022777"/>
    </source>
</evidence>
<dbReference type="Proteomes" id="UP000437709">
    <property type="component" value="Unassembled WGS sequence"/>
</dbReference>
<dbReference type="GO" id="GO:0004674">
    <property type="term" value="F:protein serine/threonine kinase activity"/>
    <property type="evidence" value="ECO:0007669"/>
    <property type="project" value="TreeGrafter"/>
</dbReference>
<evidence type="ECO:0000259" key="6">
    <source>
        <dbReference type="PROSITE" id="PS50011"/>
    </source>
</evidence>
<evidence type="ECO:0000256" key="4">
    <source>
        <dbReference type="ARBA" id="ARBA00022840"/>
    </source>
</evidence>
<dbReference type="PROSITE" id="PS00107">
    <property type="entry name" value="PROTEIN_KINASE_ATP"/>
    <property type="match status" value="1"/>
</dbReference>
<dbReference type="OrthoDB" id="9762169at2"/>
<dbReference type="InterPro" id="IPR017441">
    <property type="entry name" value="Protein_kinase_ATP_BS"/>
</dbReference>
<gene>
    <name evidence="7" type="ORF">GB881_18190</name>
</gene>
<dbReference type="SUPFAM" id="SSF56112">
    <property type="entry name" value="Protein kinase-like (PK-like)"/>
    <property type="match status" value="1"/>
</dbReference>
<accession>A0A6N7ELK5</accession>
<keyword evidence="4 5" id="KW-0067">ATP-binding</keyword>
<dbReference type="CDD" id="cd14014">
    <property type="entry name" value="STKc_PknB_like"/>
    <property type="match status" value="1"/>
</dbReference>
<reference evidence="7 8" key="1">
    <citation type="submission" date="2019-10" db="EMBL/GenBank/DDBJ databases">
        <title>Georgenia wutianyii sp. nov. and Georgenia yuyongxinii sp. nov. isolated from plateau pika (Ochotona curzoniae) in the Qinghai-Tibet plateau of China.</title>
        <authorList>
            <person name="Tian Z."/>
        </authorList>
    </citation>
    <scope>NUCLEOTIDE SEQUENCE [LARGE SCALE GENOMIC DNA]</scope>
    <source>
        <strain evidence="7 8">JCM 19765</strain>
    </source>
</reference>
<keyword evidence="1" id="KW-0808">Transferase</keyword>
<evidence type="ECO:0000313" key="7">
    <source>
        <dbReference type="EMBL" id="MPV38940.1"/>
    </source>
</evidence>
<protein>
    <submittedName>
        <fullName evidence="7">Protein kinase</fullName>
    </submittedName>
</protein>
<dbReference type="AlphaFoldDB" id="A0A6N7ELK5"/>
<keyword evidence="3 7" id="KW-0418">Kinase</keyword>
<dbReference type="Gene3D" id="3.30.200.20">
    <property type="entry name" value="Phosphorylase Kinase, domain 1"/>
    <property type="match status" value="1"/>
</dbReference>